<dbReference type="InterPro" id="IPR004882">
    <property type="entry name" value="Luc7-rel"/>
</dbReference>
<evidence type="ECO:0000313" key="5">
    <source>
        <dbReference type="WBParaSite" id="nRc.2.0.1.t30490-RA"/>
    </source>
</evidence>
<evidence type="ECO:0000256" key="1">
    <source>
        <dbReference type="ARBA" id="ARBA00005655"/>
    </source>
</evidence>
<comment type="similarity">
    <text evidence="1">Belongs to the Luc7 family.</text>
</comment>
<evidence type="ECO:0000313" key="4">
    <source>
        <dbReference type="Proteomes" id="UP000887565"/>
    </source>
</evidence>
<protein>
    <submittedName>
        <fullName evidence="5">Luc7-like protein 3</fullName>
    </submittedName>
</protein>
<dbReference type="Proteomes" id="UP000887565">
    <property type="component" value="Unplaced"/>
</dbReference>
<name>A0A915JVQ5_ROMCU</name>
<proteinExistence type="inferred from homology"/>
<dbReference type="PANTHER" id="PTHR12375">
    <property type="entry name" value="RNA-BINDING PROTEIN LUC7-RELATED"/>
    <property type="match status" value="1"/>
</dbReference>
<feature type="region of interest" description="Disordered" evidence="3">
    <location>
        <begin position="201"/>
        <end position="363"/>
    </location>
</feature>
<dbReference type="WBParaSite" id="nRc.2.0.1.t30490-RA">
    <property type="protein sequence ID" value="nRc.2.0.1.t30490-RA"/>
    <property type="gene ID" value="nRc.2.0.1.g30490"/>
</dbReference>
<reference evidence="5" key="1">
    <citation type="submission" date="2022-11" db="UniProtKB">
        <authorList>
            <consortium name="WormBaseParasite"/>
        </authorList>
    </citation>
    <scope>IDENTIFICATION</scope>
</reference>
<feature type="compositionally biased region" description="Basic and acidic residues" evidence="3">
    <location>
        <begin position="201"/>
        <end position="212"/>
    </location>
</feature>
<dbReference type="OMA" id="PCTRIHD"/>
<sequence length="363" mass="42744">MANPLSAMLDELMGRNRNANPGEAKKEPKWDDPDICPYFLAGYCPHEMFVNTKADLGPCRRTHDEKLRDDYRKSSRFEKVGLEEDFLNFLQKVQADMQRKIDRNKQRLDLTQPGGQVRVEEAQSVVQMMEELREERDRLQQNFESPSNELRSMEVCDICGCFLVMNDAQHRLDEHFTGKQHLGFAKIKVTVDELLRKRQERRVEREKEEEKSHRHSSRHSSRSSSHHRRNDKDDNDKDRHHTKRRDSKTSEEKSRRESSKSRHESSKNRHESSKKSRESPKSRRESSKSRHDDHAKSRHSKRKSDHFNDEKNGENRKKSREADKDEKSVDNNHKGNDKNNHVTDSSPIEDSKAPQEENEPISD</sequence>
<evidence type="ECO:0000256" key="3">
    <source>
        <dbReference type="SAM" id="MobiDB-lite"/>
    </source>
</evidence>
<organism evidence="4 5">
    <name type="scientific">Romanomermis culicivorax</name>
    <name type="common">Nematode worm</name>
    <dbReference type="NCBI Taxonomy" id="13658"/>
    <lineage>
        <taxon>Eukaryota</taxon>
        <taxon>Metazoa</taxon>
        <taxon>Ecdysozoa</taxon>
        <taxon>Nematoda</taxon>
        <taxon>Enoplea</taxon>
        <taxon>Dorylaimia</taxon>
        <taxon>Mermithida</taxon>
        <taxon>Mermithoidea</taxon>
        <taxon>Mermithidae</taxon>
        <taxon>Romanomermis</taxon>
    </lineage>
</organism>
<dbReference type="AlphaFoldDB" id="A0A915JVQ5"/>
<dbReference type="Pfam" id="PF03194">
    <property type="entry name" value="LUC7"/>
    <property type="match status" value="2"/>
</dbReference>
<keyword evidence="4" id="KW-1185">Reference proteome</keyword>
<feature type="compositionally biased region" description="Basic and acidic residues" evidence="3">
    <location>
        <begin position="305"/>
        <end position="341"/>
    </location>
</feature>
<dbReference type="GO" id="GO:0006376">
    <property type="term" value="P:mRNA splice site recognition"/>
    <property type="evidence" value="ECO:0007669"/>
    <property type="project" value="InterPro"/>
</dbReference>
<evidence type="ECO:0000256" key="2">
    <source>
        <dbReference type="SAM" id="Coils"/>
    </source>
</evidence>
<accession>A0A915JVQ5</accession>
<feature type="coiled-coil region" evidence="2">
    <location>
        <begin position="122"/>
        <end position="149"/>
    </location>
</feature>
<feature type="compositionally biased region" description="Basic and acidic residues" evidence="3">
    <location>
        <begin position="247"/>
        <end position="295"/>
    </location>
</feature>
<dbReference type="GO" id="GO:0003729">
    <property type="term" value="F:mRNA binding"/>
    <property type="evidence" value="ECO:0007669"/>
    <property type="project" value="InterPro"/>
</dbReference>
<keyword evidence="2" id="KW-0175">Coiled coil</keyword>
<dbReference type="GO" id="GO:0005685">
    <property type="term" value="C:U1 snRNP"/>
    <property type="evidence" value="ECO:0007669"/>
    <property type="project" value="InterPro"/>
</dbReference>
<feature type="compositionally biased region" description="Basic and acidic residues" evidence="3">
    <location>
        <begin position="230"/>
        <end position="239"/>
    </location>
</feature>
<feature type="compositionally biased region" description="Basic residues" evidence="3">
    <location>
        <begin position="213"/>
        <end position="229"/>
    </location>
</feature>